<evidence type="ECO:0000313" key="1">
    <source>
        <dbReference type="EMBL" id="DAG01646.1"/>
    </source>
</evidence>
<sequence length="156" mass="17259">MANVNIEKIVIGGRNKTKIYHKVVTGDSYKNTQFTADDLVAYLSDLGEMGSSKDTTEIKLYHLEKTAKLNTSETCKDISFTEKLTTDALEAMRDIYDKNSFLVTGIFDSTGKLIYGAYGQISDWGLTVPNQDVSTLTYTMTVSDDKVECKAPTAEV</sequence>
<protein>
    <submittedName>
        <fullName evidence="1">Uncharacterized protein</fullName>
    </submittedName>
</protein>
<dbReference type="EMBL" id="BK016196">
    <property type="protein sequence ID" value="DAG01646.1"/>
    <property type="molecule type" value="Genomic_DNA"/>
</dbReference>
<reference evidence="1" key="1">
    <citation type="journal article" date="2021" name="Proc. Natl. Acad. Sci. U.S.A.">
        <title>A Catalog of Tens of Thousands of Viruses from Human Metagenomes Reveals Hidden Associations with Chronic Diseases.</title>
        <authorList>
            <person name="Tisza M.J."/>
            <person name="Buck C.B."/>
        </authorList>
    </citation>
    <scope>NUCLEOTIDE SEQUENCE</scope>
    <source>
        <strain evidence="1">Ct87j35</strain>
    </source>
</reference>
<proteinExistence type="predicted"/>
<accession>A0A8S5V4L4</accession>
<name>A0A8S5V4L4_9CAUD</name>
<organism evidence="1">
    <name type="scientific">Siphoviridae sp. ct87j35</name>
    <dbReference type="NCBI Taxonomy" id="2825356"/>
    <lineage>
        <taxon>Viruses</taxon>
        <taxon>Duplodnaviria</taxon>
        <taxon>Heunggongvirae</taxon>
        <taxon>Uroviricota</taxon>
        <taxon>Caudoviricetes</taxon>
    </lineage>
</organism>